<sequence>MFSTLLCLVSAVTLIHGFAVAFQECVRRNKEPLIIGSRVPGDSMVMNSVIGLTTNNGINEREVKWSNAPYKITRIQITDTKTDEKGGCAHITSGGYGMNFVSIHLQSPINGSSLFEINVYGIKDQIYLSSASSSSSFANYQWPILSSVLFNHSSLWFYS</sequence>
<name>A0A4P6DGV6_RHOPR</name>
<dbReference type="InterPro" id="IPR031734">
    <property type="entry name" value="MBF2"/>
</dbReference>
<evidence type="ECO:0000313" key="2">
    <source>
        <dbReference type="EMBL" id="MOY46051.1"/>
    </source>
</evidence>
<accession>A0A4P6DGV6</accession>
<protein>
    <submittedName>
        <fullName evidence="2">Putative transcription activator mbf2</fullName>
    </submittedName>
</protein>
<evidence type="ECO:0000256" key="1">
    <source>
        <dbReference type="SAM" id="SignalP"/>
    </source>
</evidence>
<dbReference type="Pfam" id="PF15868">
    <property type="entry name" value="MBF2"/>
    <property type="match status" value="1"/>
</dbReference>
<dbReference type="EMBL" id="GHKJ01001021">
    <property type="protein sequence ID" value="MOY46051.1"/>
    <property type="molecule type" value="Transcribed_RNA"/>
</dbReference>
<keyword evidence="1" id="KW-0732">Signal</keyword>
<reference evidence="2" key="1">
    <citation type="submission" date="2019-04" db="EMBL/GenBank/DDBJ databases">
        <title>Analysis of the testis transcriptome of the Chagas disease vector Rhodnius prolixus.</title>
        <authorList>
            <person name="Cesar J."/>
            <person name="Ribeiro J.M."/>
            <person name="Pereira M.H."/>
            <person name="Araujo R.N."/>
            <person name="Gontijo N.F."/>
            <person name="Pessoa G."/>
            <person name="Sant'Anna M.V."/>
            <person name="Sorgine M.H."/>
            <person name="Majerowicz D."/>
            <person name="Carvalho A.B."/>
            <person name="Braz G."/>
            <person name="Mesquita R."/>
            <person name="Lagerblad P.O."/>
            <person name="Koerich L.B."/>
        </authorList>
    </citation>
    <scope>NUCLEOTIDE SEQUENCE</scope>
</reference>
<organism evidence="2">
    <name type="scientific">Rhodnius prolixus</name>
    <name type="common">Triatomid bug</name>
    <dbReference type="NCBI Taxonomy" id="13249"/>
    <lineage>
        <taxon>Eukaryota</taxon>
        <taxon>Metazoa</taxon>
        <taxon>Ecdysozoa</taxon>
        <taxon>Arthropoda</taxon>
        <taxon>Hexapoda</taxon>
        <taxon>Insecta</taxon>
        <taxon>Pterygota</taxon>
        <taxon>Neoptera</taxon>
        <taxon>Paraneoptera</taxon>
        <taxon>Hemiptera</taxon>
        <taxon>Heteroptera</taxon>
        <taxon>Panheteroptera</taxon>
        <taxon>Cimicomorpha</taxon>
        <taxon>Reduviidae</taxon>
        <taxon>Triatominae</taxon>
        <taxon>Rhodnius</taxon>
    </lineage>
</organism>
<proteinExistence type="predicted"/>
<dbReference type="AlphaFoldDB" id="A0A4P6DGV6"/>
<feature type="chain" id="PRO_5020233305" evidence="1">
    <location>
        <begin position="18"/>
        <end position="159"/>
    </location>
</feature>
<feature type="signal peptide" evidence="1">
    <location>
        <begin position="1"/>
        <end position="17"/>
    </location>
</feature>